<feature type="domain" description="Chemokine interleukin-8-like" evidence="6">
    <location>
        <begin position="48"/>
        <end position="109"/>
    </location>
</feature>
<dbReference type="FunFam" id="2.40.50.40:FF:000004">
    <property type="entry name" value="C-X-C motif chemokine"/>
    <property type="match status" value="1"/>
</dbReference>
<evidence type="ECO:0000256" key="3">
    <source>
        <dbReference type="ARBA" id="ARBA00022514"/>
    </source>
</evidence>
<gene>
    <name evidence="7" type="ORF">G0U57_000500</name>
</gene>
<feature type="signal peptide" evidence="5">
    <location>
        <begin position="1"/>
        <end position="39"/>
    </location>
</feature>
<dbReference type="GO" id="GO:0005615">
    <property type="term" value="C:extracellular space"/>
    <property type="evidence" value="ECO:0007669"/>
    <property type="project" value="UniProtKB-KW"/>
</dbReference>
<evidence type="ECO:0000313" key="7">
    <source>
        <dbReference type="EMBL" id="KAG6932003.1"/>
    </source>
</evidence>
<name>A0A8T1STS9_CHESE</name>
<evidence type="ECO:0000256" key="2">
    <source>
        <dbReference type="ARBA" id="ARBA00010665"/>
    </source>
</evidence>
<evidence type="ECO:0000313" key="8">
    <source>
        <dbReference type="Proteomes" id="UP000765507"/>
    </source>
</evidence>
<feature type="non-terminal residue" evidence="7">
    <location>
        <position position="1"/>
    </location>
</feature>
<dbReference type="PRINTS" id="PR00436">
    <property type="entry name" value="INTERLEUKIN8"/>
</dbReference>
<protein>
    <submittedName>
        <fullName evidence="7">C-X-C Motif Chemokine Ligand 13-like</fullName>
    </submittedName>
</protein>
<keyword evidence="4" id="KW-0964">Secreted</keyword>
<dbReference type="InterPro" id="IPR001811">
    <property type="entry name" value="Chemokine_IL8-like_dom"/>
</dbReference>
<dbReference type="OrthoDB" id="9948647at2759"/>
<dbReference type="Pfam" id="PF00048">
    <property type="entry name" value="IL8"/>
    <property type="match status" value="1"/>
</dbReference>
<dbReference type="EMBL" id="JAHGAV010000106">
    <property type="protein sequence ID" value="KAG6932003.1"/>
    <property type="molecule type" value="Genomic_DNA"/>
</dbReference>
<organism evidence="7 8">
    <name type="scientific">Chelydra serpentina</name>
    <name type="common">Snapping turtle</name>
    <name type="synonym">Testudo serpentina</name>
    <dbReference type="NCBI Taxonomy" id="8475"/>
    <lineage>
        <taxon>Eukaryota</taxon>
        <taxon>Metazoa</taxon>
        <taxon>Chordata</taxon>
        <taxon>Craniata</taxon>
        <taxon>Vertebrata</taxon>
        <taxon>Euteleostomi</taxon>
        <taxon>Archelosauria</taxon>
        <taxon>Testudinata</taxon>
        <taxon>Testudines</taxon>
        <taxon>Cryptodira</taxon>
        <taxon>Durocryptodira</taxon>
        <taxon>Americhelydia</taxon>
        <taxon>Chelydroidea</taxon>
        <taxon>Chelydridae</taxon>
        <taxon>Chelydra</taxon>
    </lineage>
</organism>
<evidence type="ECO:0000256" key="5">
    <source>
        <dbReference type="SAM" id="SignalP"/>
    </source>
</evidence>
<dbReference type="InterPro" id="IPR036048">
    <property type="entry name" value="Interleukin_8-like_sf"/>
</dbReference>
<keyword evidence="5" id="KW-0732">Signal</keyword>
<dbReference type="PANTHER" id="PTHR12015">
    <property type="entry name" value="SMALL INDUCIBLE CYTOKINE A"/>
    <property type="match status" value="1"/>
</dbReference>
<proteinExistence type="inferred from homology"/>
<dbReference type="AlphaFoldDB" id="A0A8T1STS9"/>
<evidence type="ECO:0000259" key="6">
    <source>
        <dbReference type="SMART" id="SM00199"/>
    </source>
</evidence>
<dbReference type="GO" id="GO:0008009">
    <property type="term" value="F:chemokine activity"/>
    <property type="evidence" value="ECO:0007669"/>
    <property type="project" value="InterPro"/>
</dbReference>
<dbReference type="GO" id="GO:0006952">
    <property type="term" value="P:defense response"/>
    <property type="evidence" value="ECO:0007669"/>
    <property type="project" value="InterPro"/>
</dbReference>
<dbReference type="Proteomes" id="UP000765507">
    <property type="component" value="Unassembled WGS sequence"/>
</dbReference>
<dbReference type="InterPro" id="IPR039809">
    <property type="entry name" value="Chemokine_b/g/d"/>
</dbReference>
<dbReference type="PRINTS" id="PR00437">
    <property type="entry name" value="SMALLCYTKCXC"/>
</dbReference>
<dbReference type="InterPro" id="IPR033899">
    <property type="entry name" value="CXC_Chemokine_domain"/>
</dbReference>
<dbReference type="SMART" id="SM00199">
    <property type="entry name" value="SCY"/>
    <property type="match status" value="1"/>
</dbReference>
<dbReference type="PANTHER" id="PTHR12015:SF198">
    <property type="entry name" value="PLATELET BASIC PROTEIN"/>
    <property type="match status" value="1"/>
</dbReference>
<feature type="chain" id="PRO_5035896341" evidence="5">
    <location>
        <begin position="40"/>
        <end position="122"/>
    </location>
</feature>
<reference evidence="7 8" key="1">
    <citation type="journal article" date="2020" name="G3 (Bethesda)">
        <title>Draft Genome of the Common Snapping Turtle, Chelydra serpentina, a Model for Phenotypic Plasticity in Reptiles.</title>
        <authorList>
            <person name="Das D."/>
            <person name="Singh S.K."/>
            <person name="Bierstedt J."/>
            <person name="Erickson A."/>
            <person name="Galli G.L.J."/>
            <person name="Crossley D.A. 2nd"/>
            <person name="Rhen T."/>
        </authorList>
    </citation>
    <scope>NUCLEOTIDE SEQUENCE [LARGE SCALE GENOMIC DNA]</scope>
    <source>
        <strain evidence="7">KW</strain>
    </source>
</reference>
<sequence>QTLRLNLLLRGQLTTLARMRSHTAILLVSLLVICHSVYAAILEANGSYKSCRCTKQTSDFIPPKRYESIEIIPFGGACRTTEIILKLKTGQKLCVNPRAPWMQKLLTKIRNQKEQTASSQNE</sequence>
<dbReference type="SUPFAM" id="SSF54117">
    <property type="entry name" value="Interleukin 8-like chemokines"/>
    <property type="match status" value="1"/>
</dbReference>
<evidence type="ECO:0000256" key="4">
    <source>
        <dbReference type="ARBA" id="ARBA00022525"/>
    </source>
</evidence>
<evidence type="ECO:0000256" key="1">
    <source>
        <dbReference type="ARBA" id="ARBA00004613"/>
    </source>
</evidence>
<keyword evidence="3" id="KW-0202">Cytokine</keyword>
<comment type="subcellular location">
    <subcellularLocation>
        <location evidence="1">Secreted</location>
    </subcellularLocation>
</comment>
<dbReference type="CDD" id="cd00273">
    <property type="entry name" value="Chemokine_CXC"/>
    <property type="match status" value="1"/>
</dbReference>
<comment type="caution">
    <text evidence="7">The sequence shown here is derived from an EMBL/GenBank/DDBJ whole genome shotgun (WGS) entry which is preliminary data.</text>
</comment>
<keyword evidence="8" id="KW-1185">Reference proteome</keyword>
<accession>A0A8T1STS9</accession>
<dbReference type="GO" id="GO:0006955">
    <property type="term" value="P:immune response"/>
    <property type="evidence" value="ECO:0007669"/>
    <property type="project" value="InterPro"/>
</dbReference>
<dbReference type="Gene3D" id="2.40.50.40">
    <property type="match status" value="1"/>
</dbReference>
<comment type="similarity">
    <text evidence="2">Belongs to the intercrine alpha (chemokine CxC) family.</text>
</comment>
<dbReference type="InterPro" id="IPR001089">
    <property type="entry name" value="Chemokine_CXC"/>
</dbReference>